<reference evidence="2" key="1">
    <citation type="submission" date="2020-01" db="EMBL/GenBank/DDBJ databases">
        <title>Patterns of diversity and host range of bacteriophage communities associated with bean-nodulatin bacteria.</title>
        <authorList>
            <person name="Vann Cauwenberghe J."/>
            <person name="Santamaria R.I."/>
            <person name="Bustos P."/>
            <person name="Juarez S."/>
            <person name="Gonzalez V."/>
        </authorList>
    </citation>
    <scope>NUCLEOTIDE SEQUENCE</scope>
</reference>
<dbReference type="Proteomes" id="UP000605518">
    <property type="component" value="Segment"/>
</dbReference>
<sequence length="187" mass="21608">MLSEIFTMIRLAPGSFARYLVFVPINVILVLLSWLLSPFLATASVLFRVNKLPGFLQWFSTIDDDLDGGQHQLEWKEGVFGLELIIQRTLWIIRNPAHGWQSKVLGYNIHSGTSRIYAREWKNVSSLNAFKGFISRTGDGKIFFTIKADIYLTKKFYLKLWIGWNERAYDGVYSHLLFQPFLPKTKG</sequence>
<feature type="transmembrane region" description="Helical" evidence="1">
    <location>
        <begin position="20"/>
        <end position="47"/>
    </location>
</feature>
<evidence type="ECO:0000313" key="3">
    <source>
        <dbReference type="Proteomes" id="UP000605518"/>
    </source>
</evidence>
<proteinExistence type="predicted"/>
<gene>
    <name evidence="2" type="ORF">EVB55_148</name>
</gene>
<dbReference type="InterPro" id="IPR055762">
    <property type="entry name" value="DUF7338"/>
</dbReference>
<organism evidence="2 3">
    <name type="scientific">Rhizobium phage RHph_Y68</name>
    <dbReference type="NCBI Taxonomy" id="2509787"/>
    <lineage>
        <taxon>Viruses</taxon>
        <taxon>Duplodnaviria</taxon>
        <taxon>Heunggongvirae</taxon>
        <taxon>Uroviricota</taxon>
        <taxon>Caudoviricetes</taxon>
        <taxon>Pootjesviridae</taxon>
        <taxon>Staniewskivirinae</taxon>
        <taxon>Trinifflemingvirus</taxon>
        <taxon>Trinifflemingvirus Y68</taxon>
    </lineage>
</organism>
<keyword evidence="1" id="KW-1133">Transmembrane helix</keyword>
<keyword evidence="1" id="KW-0472">Membrane</keyword>
<keyword evidence="1" id="KW-0812">Transmembrane</keyword>
<dbReference type="Pfam" id="PF24027">
    <property type="entry name" value="DUF7338"/>
    <property type="match status" value="1"/>
</dbReference>
<keyword evidence="3" id="KW-1185">Reference proteome</keyword>
<evidence type="ECO:0000313" key="2">
    <source>
        <dbReference type="EMBL" id="QIG68083.1"/>
    </source>
</evidence>
<name>A0A7S5QY10_9CAUD</name>
<protein>
    <submittedName>
        <fullName evidence="2">Uncharacterized protein</fullName>
    </submittedName>
</protein>
<dbReference type="EMBL" id="MN988486">
    <property type="protein sequence ID" value="QIG68083.1"/>
    <property type="molecule type" value="Genomic_DNA"/>
</dbReference>
<accession>A0A7S5QY10</accession>
<evidence type="ECO:0000256" key="1">
    <source>
        <dbReference type="SAM" id="Phobius"/>
    </source>
</evidence>